<dbReference type="EMBL" id="BMWZ01000009">
    <property type="protein sequence ID" value="GGZ91789.1"/>
    <property type="molecule type" value="Genomic_DNA"/>
</dbReference>
<gene>
    <name evidence="5" type="ORF">GCM10007028_32780</name>
</gene>
<dbReference type="PROSITE" id="PS01124">
    <property type="entry name" value="HTH_ARAC_FAMILY_2"/>
    <property type="match status" value="1"/>
</dbReference>
<feature type="domain" description="HTH araC/xylS-type" evidence="4">
    <location>
        <begin position="1"/>
        <end position="67"/>
    </location>
</feature>
<evidence type="ECO:0000256" key="3">
    <source>
        <dbReference type="ARBA" id="ARBA00023163"/>
    </source>
</evidence>
<dbReference type="Proteomes" id="UP000636004">
    <property type="component" value="Unassembled WGS sequence"/>
</dbReference>
<dbReference type="AlphaFoldDB" id="A0A918RC95"/>
<dbReference type="InterPro" id="IPR018062">
    <property type="entry name" value="HTH_AraC-typ_CS"/>
</dbReference>
<keyword evidence="1" id="KW-0805">Transcription regulation</keyword>
<organism evidence="5 6">
    <name type="scientific">Algibacter mikhailovii</name>
    <dbReference type="NCBI Taxonomy" id="425498"/>
    <lineage>
        <taxon>Bacteria</taxon>
        <taxon>Pseudomonadati</taxon>
        <taxon>Bacteroidota</taxon>
        <taxon>Flavobacteriia</taxon>
        <taxon>Flavobacteriales</taxon>
        <taxon>Flavobacteriaceae</taxon>
        <taxon>Algibacter</taxon>
    </lineage>
</organism>
<proteinExistence type="predicted"/>
<protein>
    <recommendedName>
        <fullName evidence="4">HTH araC/xylS-type domain-containing protein</fullName>
    </recommendedName>
</protein>
<keyword evidence="6" id="KW-1185">Reference proteome</keyword>
<dbReference type="Gene3D" id="1.10.10.60">
    <property type="entry name" value="Homeodomain-like"/>
    <property type="match status" value="1"/>
</dbReference>
<comment type="caution">
    <text evidence="5">The sequence shown here is derived from an EMBL/GenBank/DDBJ whole genome shotgun (WGS) entry which is preliminary data.</text>
</comment>
<accession>A0A918RC95</accession>
<keyword evidence="3" id="KW-0804">Transcription</keyword>
<evidence type="ECO:0000313" key="5">
    <source>
        <dbReference type="EMBL" id="GGZ91789.1"/>
    </source>
</evidence>
<evidence type="ECO:0000259" key="4">
    <source>
        <dbReference type="PROSITE" id="PS01124"/>
    </source>
</evidence>
<evidence type="ECO:0000313" key="6">
    <source>
        <dbReference type="Proteomes" id="UP000636004"/>
    </source>
</evidence>
<evidence type="ECO:0000256" key="2">
    <source>
        <dbReference type="ARBA" id="ARBA00023125"/>
    </source>
</evidence>
<keyword evidence="2" id="KW-0238">DNA-binding</keyword>
<dbReference type="GO" id="GO:0043565">
    <property type="term" value="F:sequence-specific DNA binding"/>
    <property type="evidence" value="ECO:0007669"/>
    <property type="project" value="InterPro"/>
</dbReference>
<dbReference type="PROSITE" id="PS00041">
    <property type="entry name" value="HTH_ARAC_FAMILY_1"/>
    <property type="match status" value="1"/>
</dbReference>
<name>A0A918RC95_9FLAO</name>
<evidence type="ECO:0000256" key="1">
    <source>
        <dbReference type="ARBA" id="ARBA00023015"/>
    </source>
</evidence>
<reference evidence="5" key="1">
    <citation type="journal article" date="2014" name="Int. J. Syst. Evol. Microbiol.">
        <title>Complete genome sequence of Corynebacterium casei LMG S-19264T (=DSM 44701T), isolated from a smear-ripened cheese.</title>
        <authorList>
            <consortium name="US DOE Joint Genome Institute (JGI-PGF)"/>
            <person name="Walter F."/>
            <person name="Albersmeier A."/>
            <person name="Kalinowski J."/>
            <person name="Ruckert C."/>
        </authorList>
    </citation>
    <scope>NUCLEOTIDE SEQUENCE</scope>
    <source>
        <strain evidence="5">KCTC 12710</strain>
    </source>
</reference>
<dbReference type="GO" id="GO:0003700">
    <property type="term" value="F:DNA-binding transcription factor activity"/>
    <property type="evidence" value="ECO:0007669"/>
    <property type="project" value="InterPro"/>
</dbReference>
<dbReference type="InterPro" id="IPR018060">
    <property type="entry name" value="HTH_AraC"/>
</dbReference>
<reference evidence="5" key="2">
    <citation type="submission" date="2020-09" db="EMBL/GenBank/DDBJ databases">
        <authorList>
            <person name="Sun Q."/>
            <person name="Kim S."/>
        </authorList>
    </citation>
    <scope>NUCLEOTIDE SEQUENCE</scope>
    <source>
        <strain evidence="5">KCTC 12710</strain>
    </source>
</reference>
<sequence length="69" mass="8160">MLEVMMIIMTMFLPKTKLNHLHIRLHKQKNHASIASITRDSGFWHMGQLYKDYKTFFGELPSKTLSDNH</sequence>